<evidence type="ECO:0000313" key="2">
    <source>
        <dbReference type="EMBL" id="OCQ22529.1"/>
    </source>
</evidence>
<comment type="caution">
    <text evidence="2">The sequence shown here is derived from an EMBL/GenBank/DDBJ whole genome shotgun (WGS) entry which is preliminary data.</text>
</comment>
<protein>
    <recommendedName>
        <fullName evidence="1">ParB-like N-terminal domain-containing protein</fullName>
    </recommendedName>
</protein>
<dbReference type="Proteomes" id="UP000093366">
    <property type="component" value="Unassembled WGS sequence"/>
</dbReference>
<dbReference type="SMART" id="SM00470">
    <property type="entry name" value="ParB"/>
    <property type="match status" value="1"/>
</dbReference>
<dbReference type="SUPFAM" id="SSF110849">
    <property type="entry name" value="ParB/Sulfiredoxin"/>
    <property type="match status" value="1"/>
</dbReference>
<dbReference type="AlphaFoldDB" id="A0A1C0TT71"/>
<dbReference type="Gene3D" id="3.90.1530.10">
    <property type="entry name" value="Conserved hypothetical protein from pyrococcus furiosus pfu- 392566-001, ParB domain"/>
    <property type="match status" value="1"/>
</dbReference>
<dbReference type="InterPro" id="IPR003115">
    <property type="entry name" value="ParB_N"/>
</dbReference>
<evidence type="ECO:0000259" key="1">
    <source>
        <dbReference type="SMART" id="SM00470"/>
    </source>
</evidence>
<sequence>MSTKELGENDMSMAEITLGFKSVSSLLPSEEHCSNHASYLADKISKHKVWTHPVLIDEQTNVILDGHHRFSAARALKLTKIPCLMVNYDSPLISVKCWDTGVEIDKSQVISTALAGKLLDKKSTKHELLINIPLQYALPIEFLMEGSHDL</sequence>
<accession>A0A1C0TT71</accession>
<dbReference type="EMBL" id="MAUJ01000001">
    <property type="protein sequence ID" value="OCQ22529.1"/>
    <property type="molecule type" value="Genomic_DNA"/>
</dbReference>
<dbReference type="CDD" id="cd16400">
    <property type="entry name" value="ParB_Srx_like_nuclease"/>
    <property type="match status" value="1"/>
</dbReference>
<dbReference type="InterPro" id="IPR036086">
    <property type="entry name" value="ParB/Sulfiredoxin_sf"/>
</dbReference>
<gene>
    <name evidence="2" type="ORF">A7985_00760</name>
</gene>
<dbReference type="OrthoDB" id="8565623at2"/>
<proteinExistence type="predicted"/>
<name>A0A1C0TT71_9GAMM</name>
<evidence type="ECO:0000313" key="3">
    <source>
        <dbReference type="Proteomes" id="UP000093366"/>
    </source>
</evidence>
<feature type="domain" description="ParB-like N-terminal" evidence="1">
    <location>
        <begin position="19"/>
        <end position="101"/>
    </location>
</feature>
<organism evidence="2 3">
    <name type="scientific">Pseudoalteromonas luteoviolacea</name>
    <dbReference type="NCBI Taxonomy" id="43657"/>
    <lineage>
        <taxon>Bacteria</taxon>
        <taxon>Pseudomonadati</taxon>
        <taxon>Pseudomonadota</taxon>
        <taxon>Gammaproteobacteria</taxon>
        <taxon>Alteromonadales</taxon>
        <taxon>Pseudoalteromonadaceae</taxon>
        <taxon>Pseudoalteromonas</taxon>
    </lineage>
</organism>
<reference evidence="3" key="1">
    <citation type="submission" date="2016-07" db="EMBL/GenBank/DDBJ databases">
        <authorList>
            <person name="Florea S."/>
            <person name="Webb J.S."/>
            <person name="Jaromczyk J."/>
            <person name="Schardl C.L."/>
        </authorList>
    </citation>
    <scope>NUCLEOTIDE SEQUENCE [LARGE SCALE GENOMIC DNA]</scope>
    <source>
        <strain evidence="3">IPB1</strain>
    </source>
</reference>